<keyword evidence="1" id="KW-1133">Transmembrane helix</keyword>
<keyword evidence="3" id="KW-1185">Reference proteome</keyword>
<feature type="transmembrane region" description="Helical" evidence="1">
    <location>
        <begin position="12"/>
        <end position="29"/>
    </location>
</feature>
<sequence length="36" mass="4045">MTIRSFVEQNRHNLLLLGAGLMTASSLGFKRKKTQP</sequence>
<protein>
    <submittedName>
        <fullName evidence="2">LPXTG cell wall anchor domain-containing protein</fullName>
    </submittedName>
</protein>
<keyword evidence="1" id="KW-0812">Transmembrane</keyword>
<dbReference type="EMBL" id="CP034346">
    <property type="protein sequence ID" value="AZS18373.1"/>
    <property type="molecule type" value="Genomic_DNA"/>
</dbReference>
<proteinExistence type="predicted"/>
<name>A0A3S9V742_9BACL</name>
<evidence type="ECO:0000313" key="2">
    <source>
        <dbReference type="EMBL" id="AZS18373.1"/>
    </source>
</evidence>
<evidence type="ECO:0000313" key="3">
    <source>
        <dbReference type="Proteomes" id="UP000270678"/>
    </source>
</evidence>
<gene>
    <name evidence="2" type="ORF">EI981_19460</name>
</gene>
<dbReference type="Proteomes" id="UP000270678">
    <property type="component" value="Chromosome"/>
</dbReference>
<evidence type="ECO:0000256" key="1">
    <source>
        <dbReference type="SAM" id="Phobius"/>
    </source>
</evidence>
<dbReference type="AlphaFoldDB" id="A0A3S9V742"/>
<organism evidence="2 3">
    <name type="scientific">Paenibacillus lutimineralis</name>
    <dbReference type="NCBI Taxonomy" id="2707005"/>
    <lineage>
        <taxon>Bacteria</taxon>
        <taxon>Bacillati</taxon>
        <taxon>Bacillota</taxon>
        <taxon>Bacilli</taxon>
        <taxon>Bacillales</taxon>
        <taxon>Paenibacillaceae</taxon>
        <taxon>Paenibacillus</taxon>
    </lineage>
</organism>
<reference evidence="3" key="1">
    <citation type="submission" date="2018-12" db="EMBL/GenBank/DDBJ databases">
        <title>Complete genome sequence of Paenibacillus sp. MBLB1234.</title>
        <authorList>
            <person name="Nam Y.-D."/>
            <person name="Kang J."/>
            <person name="Chung W.-H."/>
            <person name="Park Y.S."/>
        </authorList>
    </citation>
    <scope>NUCLEOTIDE SEQUENCE [LARGE SCALE GENOMIC DNA]</scope>
    <source>
        <strain evidence="3">MBLB1234</strain>
    </source>
</reference>
<keyword evidence="1" id="KW-0472">Membrane</keyword>
<dbReference type="KEGG" id="plut:EI981_19460"/>
<accession>A0A3S9V742</accession>
<dbReference type="NCBIfam" id="TIGR01167">
    <property type="entry name" value="LPXTG_anchor"/>
    <property type="match status" value="1"/>
</dbReference>